<dbReference type="OrthoDB" id="6097640at2759"/>
<proteinExistence type="predicted"/>
<evidence type="ECO:0000256" key="1">
    <source>
        <dbReference type="SAM" id="MobiDB-lite"/>
    </source>
</evidence>
<evidence type="ECO:0000313" key="2">
    <source>
        <dbReference type="EMBL" id="CAD7659665.1"/>
    </source>
</evidence>
<sequence>MGHQNDTYCTDITPNQSNIAQISGAQTVAPITQPPMPTPGPSTQEGGQGIDNITANQQISGQSPQPSTSTAVESYQGPLVSQPNARNNTQIHQRADLDDNAIDDIIHTFVNKMNLGLITSNGHDPLLGDINEMNEVENKARLKGKTIREELKQPGRLQEFLNNTGWQQDAIMIANMFRMDDPWPYGPDIELKVINASILRSGNSRYFQMDSRPRGLAILFVTTDGLKDEVNRWKSIFKQLDFKCEIYRDVTCSQIRTVIMGMSCQRFNADALIVMVIGGGFDQKIYGYGNRGVDNEMSFTEIVDIFSANNPKNAKTTGR</sequence>
<dbReference type="InterPro" id="IPR029030">
    <property type="entry name" value="Caspase-like_dom_sf"/>
</dbReference>
<organism evidence="2">
    <name type="scientific">Oppiella nova</name>
    <dbReference type="NCBI Taxonomy" id="334625"/>
    <lineage>
        <taxon>Eukaryota</taxon>
        <taxon>Metazoa</taxon>
        <taxon>Ecdysozoa</taxon>
        <taxon>Arthropoda</taxon>
        <taxon>Chelicerata</taxon>
        <taxon>Arachnida</taxon>
        <taxon>Acari</taxon>
        <taxon>Acariformes</taxon>
        <taxon>Sarcoptiformes</taxon>
        <taxon>Oribatida</taxon>
        <taxon>Brachypylina</taxon>
        <taxon>Oppioidea</taxon>
        <taxon>Oppiidae</taxon>
        <taxon>Oppiella</taxon>
    </lineage>
</organism>
<reference evidence="2" key="1">
    <citation type="submission" date="2020-11" db="EMBL/GenBank/DDBJ databases">
        <authorList>
            <person name="Tran Van P."/>
        </authorList>
    </citation>
    <scope>NUCLEOTIDE SEQUENCE</scope>
</reference>
<dbReference type="Proteomes" id="UP000728032">
    <property type="component" value="Unassembled WGS sequence"/>
</dbReference>
<dbReference type="Gene3D" id="3.40.50.1460">
    <property type="match status" value="1"/>
</dbReference>
<keyword evidence="3" id="KW-1185">Reference proteome</keyword>
<dbReference type="SUPFAM" id="SSF52129">
    <property type="entry name" value="Caspase-like"/>
    <property type="match status" value="1"/>
</dbReference>
<dbReference type="AlphaFoldDB" id="A0A7R9MGV8"/>
<feature type="region of interest" description="Disordered" evidence="1">
    <location>
        <begin position="29"/>
        <end position="86"/>
    </location>
</feature>
<feature type="compositionally biased region" description="Polar residues" evidence="1">
    <location>
        <begin position="51"/>
        <end position="86"/>
    </location>
</feature>
<name>A0A7R9MGV8_9ACAR</name>
<accession>A0A7R9MGV8</accession>
<gene>
    <name evidence="2" type="ORF">ONB1V03_LOCUS16260</name>
</gene>
<dbReference type="EMBL" id="OC932839">
    <property type="protein sequence ID" value="CAD7659665.1"/>
    <property type="molecule type" value="Genomic_DNA"/>
</dbReference>
<protein>
    <submittedName>
        <fullName evidence="2">Uncharacterized protein</fullName>
    </submittedName>
</protein>
<dbReference type="EMBL" id="CAJPVJ010018014">
    <property type="protein sequence ID" value="CAG2176827.1"/>
    <property type="molecule type" value="Genomic_DNA"/>
</dbReference>
<evidence type="ECO:0000313" key="3">
    <source>
        <dbReference type="Proteomes" id="UP000728032"/>
    </source>
</evidence>